<keyword evidence="6" id="KW-0598">Phosphotransferase system</keyword>
<sequence length="133" mass="14288">MLGIIVTGHGNFATGMVSAVNLLAGGNPCVIPVDFEGTESEETLQRHLREAVDQLADCSSILFLTDILGGSPFKNAAVIKSAMENCSVLYGINLAMLVECVMRAQFPEQYEGNGWEESVRDILKSGMEMAGVF</sequence>
<comment type="caution">
    <text evidence="9">The sequence shown here is derived from an EMBL/GenBank/DDBJ whole genome shotgun (WGS) entry which is preliminary data.</text>
</comment>
<evidence type="ECO:0000256" key="2">
    <source>
        <dbReference type="ARBA" id="ARBA00022448"/>
    </source>
</evidence>
<evidence type="ECO:0000259" key="8">
    <source>
        <dbReference type="PROSITE" id="PS51096"/>
    </source>
</evidence>
<evidence type="ECO:0000256" key="6">
    <source>
        <dbReference type="ARBA" id="ARBA00022683"/>
    </source>
</evidence>
<dbReference type="RefSeq" id="WP_165642705.1">
    <property type="nucleotide sequence ID" value="NZ_JAAITT010000080.1"/>
</dbReference>
<keyword evidence="2" id="KW-0813">Transport</keyword>
<dbReference type="InterPro" id="IPR036662">
    <property type="entry name" value="PTS_EIIA_man-typ_sf"/>
</dbReference>
<dbReference type="EMBL" id="JAAITT010000080">
    <property type="protein sequence ID" value="NSJ52545.1"/>
    <property type="molecule type" value="Genomic_DNA"/>
</dbReference>
<dbReference type="SUPFAM" id="SSF53062">
    <property type="entry name" value="PTS system fructose IIA component-like"/>
    <property type="match status" value="1"/>
</dbReference>
<dbReference type="Pfam" id="PF03610">
    <property type="entry name" value="EIIA-man"/>
    <property type="match status" value="1"/>
</dbReference>
<evidence type="ECO:0000313" key="10">
    <source>
        <dbReference type="Proteomes" id="UP000669239"/>
    </source>
</evidence>
<dbReference type="PANTHER" id="PTHR33799:SF1">
    <property type="entry name" value="PTS SYSTEM MANNOSE-SPECIFIC EIIAB COMPONENT-RELATED"/>
    <property type="match status" value="1"/>
</dbReference>
<dbReference type="Proteomes" id="UP000669239">
    <property type="component" value="Unassembled WGS sequence"/>
</dbReference>
<protein>
    <submittedName>
        <fullName evidence="9">PTS sugar transporter subunit IIA</fullName>
    </submittedName>
</protein>
<dbReference type="InterPro" id="IPR004701">
    <property type="entry name" value="PTS_EIIA_man-typ"/>
</dbReference>
<dbReference type="PROSITE" id="PS51096">
    <property type="entry name" value="PTS_EIIA_TYPE_4"/>
    <property type="match status" value="1"/>
</dbReference>
<feature type="domain" description="PTS EIIA type-4" evidence="8">
    <location>
        <begin position="1"/>
        <end position="130"/>
    </location>
</feature>
<evidence type="ECO:0000256" key="1">
    <source>
        <dbReference type="ARBA" id="ARBA00004496"/>
    </source>
</evidence>
<dbReference type="CDD" id="cd00006">
    <property type="entry name" value="PTS_IIA_man"/>
    <property type="match status" value="1"/>
</dbReference>
<dbReference type="InterPro" id="IPR051471">
    <property type="entry name" value="Bacterial_PTS_sugar_comp"/>
</dbReference>
<dbReference type="PANTHER" id="PTHR33799">
    <property type="entry name" value="PTS PERMEASE-RELATED-RELATED"/>
    <property type="match status" value="1"/>
</dbReference>
<evidence type="ECO:0000313" key="9">
    <source>
        <dbReference type="EMBL" id="NSJ52545.1"/>
    </source>
</evidence>
<organism evidence="9 10">
    <name type="scientific">Enterocloster aldenensis</name>
    <dbReference type="NCBI Taxonomy" id="358742"/>
    <lineage>
        <taxon>Bacteria</taxon>
        <taxon>Bacillati</taxon>
        <taxon>Bacillota</taxon>
        <taxon>Clostridia</taxon>
        <taxon>Lachnospirales</taxon>
        <taxon>Lachnospiraceae</taxon>
        <taxon>Enterocloster</taxon>
    </lineage>
</organism>
<dbReference type="Gene3D" id="3.40.50.510">
    <property type="entry name" value="Phosphotransferase system, mannose-type IIA component"/>
    <property type="match status" value="1"/>
</dbReference>
<reference evidence="9 10" key="1">
    <citation type="journal article" date="2020" name="Cell Host Microbe">
        <title>Functional and Genomic Variation between Human-Derived Isolates of Lachnospiraceae Reveals Inter- and Intra-Species Diversity.</title>
        <authorList>
            <person name="Sorbara M.T."/>
            <person name="Littmann E.R."/>
            <person name="Fontana E."/>
            <person name="Moody T.U."/>
            <person name="Kohout C.E."/>
            <person name="Gjonbalaj M."/>
            <person name="Eaton V."/>
            <person name="Seok R."/>
            <person name="Leiner I.M."/>
            <person name="Pamer E.G."/>
        </authorList>
    </citation>
    <scope>NUCLEOTIDE SEQUENCE [LARGE SCALE GENOMIC DNA]</scope>
    <source>
        <strain evidence="9 10">MSK.1.17</strain>
    </source>
</reference>
<keyword evidence="4 9" id="KW-0762">Sugar transport</keyword>
<accession>A0ABX2HW40</accession>
<comment type="subcellular location">
    <subcellularLocation>
        <location evidence="1">Cytoplasm</location>
    </subcellularLocation>
</comment>
<keyword evidence="7" id="KW-0418">Kinase</keyword>
<dbReference type="InterPro" id="IPR033887">
    <property type="entry name" value="PTS_IIA_man"/>
</dbReference>
<gene>
    <name evidence="9" type="ORF">G5B36_28280</name>
</gene>
<name>A0ABX2HW40_9FIRM</name>
<evidence type="ECO:0000256" key="3">
    <source>
        <dbReference type="ARBA" id="ARBA00022490"/>
    </source>
</evidence>
<keyword evidence="5" id="KW-0808">Transferase</keyword>
<keyword evidence="3" id="KW-0963">Cytoplasm</keyword>
<keyword evidence="10" id="KW-1185">Reference proteome</keyword>
<evidence type="ECO:0000256" key="7">
    <source>
        <dbReference type="ARBA" id="ARBA00022777"/>
    </source>
</evidence>
<evidence type="ECO:0000256" key="5">
    <source>
        <dbReference type="ARBA" id="ARBA00022679"/>
    </source>
</evidence>
<proteinExistence type="predicted"/>
<evidence type="ECO:0000256" key="4">
    <source>
        <dbReference type="ARBA" id="ARBA00022597"/>
    </source>
</evidence>